<evidence type="ECO:0000313" key="3">
    <source>
        <dbReference type="Proteomes" id="UP000183900"/>
    </source>
</evidence>
<proteinExistence type="predicted"/>
<dbReference type="NCBIfam" id="TIGR01439">
    <property type="entry name" value="lp_hng_hel_AbrB"/>
    <property type="match status" value="1"/>
</dbReference>
<protein>
    <submittedName>
        <fullName evidence="2">Looped-hinge helix DNA binding domain, AbrB family</fullName>
    </submittedName>
</protein>
<dbReference type="SMART" id="SM00966">
    <property type="entry name" value="SpoVT_AbrB"/>
    <property type="match status" value="1"/>
</dbReference>
<dbReference type="SUPFAM" id="SSF89447">
    <property type="entry name" value="AbrB/MazE/MraZ-like"/>
    <property type="match status" value="1"/>
</dbReference>
<name>A0A0K6I798_9HYPH</name>
<evidence type="ECO:0000313" key="2">
    <source>
        <dbReference type="EMBL" id="CUA98971.1"/>
    </source>
</evidence>
<dbReference type="OrthoDB" id="7160352at2"/>
<evidence type="ECO:0000259" key="1">
    <source>
        <dbReference type="SMART" id="SM00966"/>
    </source>
</evidence>
<organism evidence="2 3">
    <name type="scientific">Pannonibacter indicus</name>
    <dbReference type="NCBI Taxonomy" id="466044"/>
    <lineage>
        <taxon>Bacteria</taxon>
        <taxon>Pseudomonadati</taxon>
        <taxon>Pseudomonadota</taxon>
        <taxon>Alphaproteobacteria</taxon>
        <taxon>Hyphomicrobiales</taxon>
        <taxon>Stappiaceae</taxon>
        <taxon>Pannonibacter</taxon>
    </lineage>
</organism>
<dbReference type="InterPro" id="IPR037914">
    <property type="entry name" value="SpoVT-AbrB_sf"/>
</dbReference>
<dbReference type="GO" id="GO:0003677">
    <property type="term" value="F:DNA binding"/>
    <property type="evidence" value="ECO:0007669"/>
    <property type="project" value="InterPro"/>
</dbReference>
<dbReference type="AlphaFoldDB" id="A0A0K6I798"/>
<dbReference type="InterPro" id="IPR007159">
    <property type="entry name" value="SpoVT-AbrB_dom"/>
</dbReference>
<dbReference type="RefSeq" id="WP_055456526.1">
    <property type="nucleotide sequence ID" value="NZ_CYHE01000011.1"/>
</dbReference>
<dbReference type="Proteomes" id="UP000183900">
    <property type="component" value="Unassembled WGS sequence"/>
</dbReference>
<sequence>MSETAILSPKFQIAIPAKIRASRGWKAGQVFALIPKGTGILLMPVPERGQLAGIAKGASAGGYRDRMDRI</sequence>
<gene>
    <name evidence="2" type="ORF">Ga0061067_111100</name>
</gene>
<accession>A0A0K6I798</accession>
<reference evidence="3" key="1">
    <citation type="submission" date="2015-08" db="EMBL/GenBank/DDBJ databases">
        <authorList>
            <person name="Varghese N."/>
        </authorList>
    </citation>
    <scope>NUCLEOTIDE SEQUENCE [LARGE SCALE GENOMIC DNA]</scope>
    <source>
        <strain evidence="3">DSM 23407</strain>
    </source>
</reference>
<dbReference type="EMBL" id="CYHE01000011">
    <property type="protein sequence ID" value="CUA98971.1"/>
    <property type="molecule type" value="Genomic_DNA"/>
</dbReference>
<feature type="domain" description="SpoVT-AbrB" evidence="1">
    <location>
        <begin position="5"/>
        <end position="50"/>
    </location>
</feature>
<keyword evidence="3" id="KW-1185">Reference proteome</keyword>